<dbReference type="EMBL" id="BOMF01000001">
    <property type="protein sequence ID" value="GID43006.1"/>
    <property type="molecule type" value="Genomic_DNA"/>
</dbReference>
<comment type="caution">
    <text evidence="2">The sequence shown here is derived from an EMBL/GenBank/DDBJ whole genome shotgun (WGS) entry which is preliminary data.</text>
</comment>
<dbReference type="SUPFAM" id="SSF69279">
    <property type="entry name" value="Phage tail proteins"/>
    <property type="match status" value="1"/>
</dbReference>
<reference evidence="2 3" key="1">
    <citation type="submission" date="2020-08" db="EMBL/GenBank/DDBJ databases">
        <title>Genomic Encyclopedia of Type Strains, Phase III (KMG-III): the genomes of soil and plant-associated and newly described type strains.</title>
        <authorList>
            <person name="Whitman W."/>
        </authorList>
    </citation>
    <scope>NUCLEOTIDE SEQUENCE [LARGE SCALE GENOMIC DNA]</scope>
    <source>
        <strain evidence="2 3">CECT 3287</strain>
    </source>
</reference>
<accession>A0A7W5FF80</accession>
<evidence type="ECO:0008006" key="5">
    <source>
        <dbReference type="Google" id="ProtNLM"/>
    </source>
</evidence>
<evidence type="ECO:0000313" key="2">
    <source>
        <dbReference type="EMBL" id="MBB3096100.1"/>
    </source>
</evidence>
<dbReference type="Proteomes" id="UP000590749">
    <property type="component" value="Unassembled WGS sequence"/>
</dbReference>
<sequence length="379" mass="41313">MADEPFGRGPLHLDLSMGRDLPRPVPPEVGDALLSAQITATAGERSGFQLAFDLTKNGPIARRYLPERFFHPRTRVVLSTTLRGATTVLFDGLVTRQEVGASNRPGQSTLTVTGEDLTLVMDLDERAEGFPNLAPSQRAELILRRYAGYGITPRVITEQVPQPPDAAQRIDFQSGTDLRYLHQLARANGYTFYLEPGPEPGRSTAYWGPQIRTGVRQHALSVNMDANSTVDQLTFAYDGLAREEPTALVQDPATREIVQLAQPPIDPLRPPLGRDPTEALKRPSLRDTAKLGTAQAQAELLARAATSADAIAGSGSLDVTRYGFVLRPRELVGVRGAGVAYDGDYFVTSVTHTLRPGQYLQNFTISREGMVARGDTVRP</sequence>
<dbReference type="EMBL" id="JACHXF010000007">
    <property type="protein sequence ID" value="MBB3096100.1"/>
    <property type="molecule type" value="Genomic_DNA"/>
</dbReference>
<keyword evidence="3" id="KW-1185">Reference proteome</keyword>
<evidence type="ECO:0000313" key="3">
    <source>
        <dbReference type="Proteomes" id="UP000590749"/>
    </source>
</evidence>
<gene>
    <name evidence="1" type="ORF">Aca07nite_02810</name>
    <name evidence="2" type="ORF">FHR83_003770</name>
</gene>
<protein>
    <recommendedName>
        <fullName evidence="5">Phage protein D</fullName>
    </recommendedName>
</protein>
<dbReference type="RefSeq" id="WP_183221336.1">
    <property type="nucleotide sequence ID" value="NZ_BAAAGQ010000008.1"/>
</dbReference>
<name>A0A7W5FF80_9ACTN</name>
<reference evidence="1 4" key="2">
    <citation type="submission" date="2021-01" db="EMBL/GenBank/DDBJ databases">
        <title>Whole genome shotgun sequence of Actinoplanes capillaceus NBRC 16408.</title>
        <authorList>
            <person name="Komaki H."/>
            <person name="Tamura T."/>
        </authorList>
    </citation>
    <scope>NUCLEOTIDE SEQUENCE [LARGE SCALE GENOMIC DNA]</scope>
    <source>
        <strain evidence="1 4">NBRC 16408</strain>
    </source>
</reference>
<evidence type="ECO:0000313" key="1">
    <source>
        <dbReference type="EMBL" id="GID43006.1"/>
    </source>
</evidence>
<dbReference type="AlphaFoldDB" id="A0A7W5FF80"/>
<organism evidence="2 3">
    <name type="scientific">Actinoplanes campanulatus</name>
    <dbReference type="NCBI Taxonomy" id="113559"/>
    <lineage>
        <taxon>Bacteria</taxon>
        <taxon>Bacillati</taxon>
        <taxon>Actinomycetota</taxon>
        <taxon>Actinomycetes</taxon>
        <taxon>Micromonosporales</taxon>
        <taxon>Micromonosporaceae</taxon>
        <taxon>Actinoplanes</taxon>
    </lineage>
</organism>
<evidence type="ECO:0000313" key="4">
    <source>
        <dbReference type="Proteomes" id="UP000645640"/>
    </source>
</evidence>
<proteinExistence type="predicted"/>